<feature type="compositionally biased region" description="Basic residues" evidence="1">
    <location>
        <begin position="521"/>
        <end position="536"/>
    </location>
</feature>
<gene>
    <name evidence="3" type="ORF">V865_001082</name>
</gene>
<feature type="compositionally biased region" description="Pro residues" evidence="1">
    <location>
        <begin position="181"/>
        <end position="190"/>
    </location>
</feature>
<name>A0AAX4KC58_9TREE</name>
<dbReference type="InterPro" id="IPR001005">
    <property type="entry name" value="SANT/Myb"/>
</dbReference>
<feature type="compositionally biased region" description="Basic and acidic residues" evidence="1">
    <location>
        <begin position="492"/>
        <end position="520"/>
    </location>
</feature>
<dbReference type="InterPro" id="IPR039467">
    <property type="entry name" value="TFIIIB_B''_Myb"/>
</dbReference>
<dbReference type="SUPFAM" id="SSF46689">
    <property type="entry name" value="Homeodomain-like"/>
    <property type="match status" value="1"/>
</dbReference>
<feature type="compositionally biased region" description="Basic and acidic residues" evidence="1">
    <location>
        <begin position="578"/>
        <end position="590"/>
    </location>
</feature>
<sequence>MSLRLPSQNKFRPTFKPGQKKAPPVRPSENAPSSSQQTIVPSSSQPLPSSQKSAPSSSQPSAPSSFAPQPSATTPAASTQSTAPPDSSPQPTQSTNLVPKAIPSSQIRAILSNKSSTPNVTIPTQSSPVTPSVTVKLNEASSAPSSSATVVPFSAPPTPQSATANPFSQTTSSPKTTKTPLGPPPPPSPVSAPRLSLLDAARNHTSDTPSPGQIRRRTPSIASRSERAPSATPQPQRASSVAPSIRGSSVTPQNPREPSATPQPPSSFGAPPPLGVAPSPRQPTSSLPPSLGVSYGSGFPPSLGTTSTSPAPAPAPVASSSRVEAEALAAAAVGTIGRVGAHHTSKRPARQGGRRRVVNSASTGSKTNVPIVEIPISRATKKAPRVVRENTEDRRTSEEEEEEAEVEDQSDAGTSMGGKRRSSAQLTEDEDGRPIKRQKKKKQKKAPGVATISLQDIQPDELVGDQVDEVVITMGDLATTLAAQGRVSSRAIRIDEHRREEDQKKKEASRLRAEHAWRRDQIKRRKVRHTKNRDRARRREELGKLGMDEGIVSPDEDDSEEEFEPEPERLTPESTPEPDARREESTRLQEEGEGEWDEDGEEYNDVPVDNNAQPLFMNGEDEGGSQAGEEGEGDDDGGVELTAEDIAAQEEADADMAALRELGINIVDDAGEGEGEGVDGEEDYEEPNWEVEDDDCPDIEGYRRDLERDRRRIREQQERDDGEVVEINDETRFINAASFAKYTKPQRWTTTETELFYQVLEETGENYSLMKAYFPGRTIKQLKLKGLKENRLNPDKMTAAILARRPLDKDYLTKSSGFDSTRPWDKEEALFEEAKNDADRLKRLDSTRPDGEIEEVDEGEGGEGGFDETMLQELDAEEDVGEEQDEEEKDGEDEEQVDYQDNEEGY</sequence>
<feature type="region of interest" description="Disordered" evidence="1">
    <location>
        <begin position="335"/>
        <end position="453"/>
    </location>
</feature>
<accession>A0AAX4KC58</accession>
<feature type="compositionally biased region" description="Low complexity" evidence="1">
    <location>
        <begin position="166"/>
        <end position="180"/>
    </location>
</feature>
<feature type="compositionally biased region" description="Low complexity" evidence="1">
    <location>
        <begin position="140"/>
        <end position="153"/>
    </location>
</feature>
<evidence type="ECO:0000313" key="4">
    <source>
        <dbReference type="Proteomes" id="UP001358614"/>
    </source>
</evidence>
<dbReference type="InterPro" id="IPR009057">
    <property type="entry name" value="Homeodomain-like_sf"/>
</dbReference>
<proteinExistence type="predicted"/>
<evidence type="ECO:0000256" key="1">
    <source>
        <dbReference type="SAM" id="MobiDB-lite"/>
    </source>
</evidence>
<dbReference type="GO" id="GO:0001156">
    <property type="term" value="F:TFIIIC-class transcription factor complex binding"/>
    <property type="evidence" value="ECO:0007669"/>
    <property type="project" value="TreeGrafter"/>
</dbReference>
<feature type="compositionally biased region" description="Acidic residues" evidence="1">
    <location>
        <begin position="398"/>
        <end position="410"/>
    </location>
</feature>
<dbReference type="GO" id="GO:0070898">
    <property type="term" value="P:RNA polymerase III preinitiation complex assembly"/>
    <property type="evidence" value="ECO:0007669"/>
    <property type="project" value="TreeGrafter"/>
</dbReference>
<organism evidence="3 4">
    <name type="scientific">Kwoniella europaea PYCC6329</name>
    <dbReference type="NCBI Taxonomy" id="1423913"/>
    <lineage>
        <taxon>Eukaryota</taxon>
        <taxon>Fungi</taxon>
        <taxon>Dikarya</taxon>
        <taxon>Basidiomycota</taxon>
        <taxon>Agaricomycotina</taxon>
        <taxon>Tremellomycetes</taxon>
        <taxon>Tremellales</taxon>
        <taxon>Cryptococcaceae</taxon>
        <taxon>Kwoniella</taxon>
    </lineage>
</organism>
<feature type="compositionally biased region" description="Acidic residues" evidence="1">
    <location>
        <begin position="619"/>
        <end position="638"/>
    </location>
</feature>
<feature type="compositionally biased region" description="Basic and acidic residues" evidence="1">
    <location>
        <begin position="835"/>
        <end position="851"/>
    </location>
</feature>
<evidence type="ECO:0000259" key="2">
    <source>
        <dbReference type="SMART" id="SM00717"/>
    </source>
</evidence>
<dbReference type="EMBL" id="CP144089">
    <property type="protein sequence ID" value="WWD03038.1"/>
    <property type="molecule type" value="Genomic_DNA"/>
</dbReference>
<feature type="region of interest" description="Disordered" evidence="1">
    <location>
        <begin position="1"/>
        <end position="323"/>
    </location>
</feature>
<dbReference type="KEGG" id="ker:91099886"/>
<dbReference type="PANTHER" id="PTHR22929:SF0">
    <property type="entry name" value="TRANSCRIPTION FACTOR TFIIIB COMPONENT B'' HOMOLOG"/>
    <property type="match status" value="1"/>
</dbReference>
<dbReference type="CDD" id="cd00167">
    <property type="entry name" value="SANT"/>
    <property type="match status" value="1"/>
</dbReference>
<feature type="compositionally biased region" description="Polar residues" evidence="1">
    <location>
        <begin position="103"/>
        <end position="135"/>
    </location>
</feature>
<dbReference type="GeneID" id="91099886"/>
<feature type="region of interest" description="Disordered" evidence="1">
    <location>
        <begin position="835"/>
        <end position="906"/>
    </location>
</feature>
<dbReference type="AlphaFoldDB" id="A0AAX4KC58"/>
<feature type="region of interest" description="Disordered" evidence="1">
    <location>
        <begin position="668"/>
        <end position="703"/>
    </location>
</feature>
<dbReference type="PANTHER" id="PTHR22929">
    <property type="entry name" value="RNA POLYMERASE III TRANSCRIPTION INITIATION FACTOR B"/>
    <property type="match status" value="1"/>
</dbReference>
<dbReference type="GO" id="GO:0000126">
    <property type="term" value="C:transcription factor TFIIIB complex"/>
    <property type="evidence" value="ECO:0007669"/>
    <property type="project" value="TreeGrafter"/>
</dbReference>
<feature type="compositionally biased region" description="Acidic residues" evidence="1">
    <location>
        <begin position="554"/>
        <end position="565"/>
    </location>
</feature>
<feature type="compositionally biased region" description="Basic and acidic residues" evidence="1">
    <location>
        <begin position="386"/>
        <end position="397"/>
    </location>
</feature>
<feature type="compositionally biased region" description="Basic residues" evidence="1">
    <location>
        <begin position="340"/>
        <end position="357"/>
    </location>
</feature>
<feature type="region of interest" description="Disordered" evidence="1">
    <location>
        <begin position="482"/>
        <end position="644"/>
    </location>
</feature>
<feature type="compositionally biased region" description="Acidic residues" evidence="1">
    <location>
        <begin position="852"/>
        <end position="861"/>
    </location>
</feature>
<feature type="compositionally biased region" description="Basic residues" evidence="1">
    <location>
        <begin position="435"/>
        <end position="445"/>
    </location>
</feature>
<feature type="compositionally biased region" description="Basic and acidic residues" evidence="1">
    <location>
        <begin position="537"/>
        <end position="547"/>
    </location>
</feature>
<dbReference type="Proteomes" id="UP001358614">
    <property type="component" value="Chromosome 1"/>
</dbReference>
<protein>
    <recommendedName>
        <fullName evidence="2">Myb-like domain-containing protein</fullName>
    </recommendedName>
</protein>
<feature type="compositionally biased region" description="Acidic residues" evidence="1">
    <location>
        <begin position="874"/>
        <end position="906"/>
    </location>
</feature>
<feature type="compositionally biased region" description="Low complexity" evidence="1">
    <location>
        <begin position="32"/>
        <end position="95"/>
    </location>
</feature>
<dbReference type="Pfam" id="PF15963">
    <property type="entry name" value="Myb_DNA-bind_7"/>
    <property type="match status" value="1"/>
</dbReference>
<feature type="compositionally biased region" description="Acidic residues" evidence="1">
    <location>
        <begin position="591"/>
        <end position="604"/>
    </location>
</feature>
<reference evidence="3 4" key="1">
    <citation type="submission" date="2024-01" db="EMBL/GenBank/DDBJ databases">
        <title>Comparative genomics of Cryptococcus and Kwoniella reveals pathogenesis evolution and contrasting modes of karyotype evolution via chromosome fusion or intercentromeric recombination.</title>
        <authorList>
            <person name="Coelho M.A."/>
            <person name="David-Palma M."/>
            <person name="Shea T."/>
            <person name="Bowers K."/>
            <person name="McGinley-Smith S."/>
            <person name="Mohammad A.W."/>
            <person name="Gnirke A."/>
            <person name="Yurkov A.M."/>
            <person name="Nowrousian M."/>
            <person name="Sun S."/>
            <person name="Cuomo C.A."/>
            <person name="Heitman J."/>
        </authorList>
    </citation>
    <scope>NUCLEOTIDE SEQUENCE [LARGE SCALE GENOMIC DNA]</scope>
    <source>
        <strain evidence="3 4">PYCC6329</strain>
    </source>
</reference>
<evidence type="ECO:0000313" key="3">
    <source>
        <dbReference type="EMBL" id="WWD03038.1"/>
    </source>
</evidence>
<dbReference type="RefSeq" id="XP_066081005.1">
    <property type="nucleotide sequence ID" value="XM_066224908.1"/>
</dbReference>
<dbReference type="SMART" id="SM00717">
    <property type="entry name" value="SANT"/>
    <property type="match status" value="1"/>
</dbReference>
<feature type="compositionally biased region" description="Low complexity" evidence="1">
    <location>
        <begin position="300"/>
        <end position="323"/>
    </location>
</feature>
<feature type="compositionally biased region" description="Polar residues" evidence="1">
    <location>
        <begin position="1"/>
        <end position="11"/>
    </location>
</feature>
<feature type="compositionally biased region" description="Polar residues" evidence="1">
    <location>
        <begin position="359"/>
        <end position="368"/>
    </location>
</feature>
<keyword evidence="4" id="KW-1185">Reference proteome</keyword>
<feature type="compositionally biased region" description="Polar residues" evidence="1">
    <location>
        <begin position="231"/>
        <end position="256"/>
    </location>
</feature>
<feature type="compositionally biased region" description="Pro residues" evidence="1">
    <location>
        <begin position="261"/>
        <end position="275"/>
    </location>
</feature>
<feature type="domain" description="Myb-like" evidence="2">
    <location>
        <begin position="744"/>
        <end position="792"/>
    </location>
</feature>
<feature type="compositionally biased region" description="Acidic residues" evidence="1">
    <location>
        <begin position="669"/>
        <end position="698"/>
    </location>
</feature>